<gene>
    <name evidence="2" type="ORF">WJX72_009268</name>
</gene>
<name>A0AAW1R8B9_9CHLO</name>
<organism evidence="2 3">
    <name type="scientific">[Myrmecia] bisecta</name>
    <dbReference type="NCBI Taxonomy" id="41462"/>
    <lineage>
        <taxon>Eukaryota</taxon>
        <taxon>Viridiplantae</taxon>
        <taxon>Chlorophyta</taxon>
        <taxon>core chlorophytes</taxon>
        <taxon>Trebouxiophyceae</taxon>
        <taxon>Trebouxiales</taxon>
        <taxon>Trebouxiaceae</taxon>
        <taxon>Myrmecia</taxon>
    </lineage>
</organism>
<dbReference type="EMBL" id="JALJOR010000001">
    <property type="protein sequence ID" value="KAK9830024.1"/>
    <property type="molecule type" value="Genomic_DNA"/>
</dbReference>
<feature type="compositionally biased region" description="Low complexity" evidence="1">
    <location>
        <begin position="137"/>
        <end position="146"/>
    </location>
</feature>
<feature type="compositionally biased region" description="Polar residues" evidence="1">
    <location>
        <begin position="1"/>
        <end position="10"/>
    </location>
</feature>
<evidence type="ECO:0000256" key="1">
    <source>
        <dbReference type="SAM" id="MobiDB-lite"/>
    </source>
</evidence>
<feature type="region of interest" description="Disordered" evidence="1">
    <location>
        <begin position="103"/>
        <end position="182"/>
    </location>
</feature>
<comment type="caution">
    <text evidence="2">The sequence shown here is derived from an EMBL/GenBank/DDBJ whole genome shotgun (WGS) entry which is preliminary data.</text>
</comment>
<reference evidence="2 3" key="1">
    <citation type="journal article" date="2024" name="Nat. Commun.">
        <title>Phylogenomics reveals the evolutionary origins of lichenization in chlorophyte algae.</title>
        <authorList>
            <person name="Puginier C."/>
            <person name="Libourel C."/>
            <person name="Otte J."/>
            <person name="Skaloud P."/>
            <person name="Haon M."/>
            <person name="Grisel S."/>
            <person name="Petersen M."/>
            <person name="Berrin J.G."/>
            <person name="Delaux P.M."/>
            <person name="Dal Grande F."/>
            <person name="Keller J."/>
        </authorList>
    </citation>
    <scope>NUCLEOTIDE SEQUENCE [LARGE SCALE GENOMIC DNA]</scope>
    <source>
        <strain evidence="2 3">SAG 2043</strain>
    </source>
</reference>
<sequence length="574" mass="62517">MTSAHMQQHIHQVMAPKPVVKPKTQVRKKPVQSGATSKRNDKDGQAEEQAEAAPVAGTSTLRRNYSFEVDAQLALHGEPDDASLAFAADRAAMEALLASLYSRDGSASSCAPSDLNADEQTMLDGYDSETGGISGRLAAAALSDATSSHEYHQEEEWSDPDPRRLAETSQAAEIGQQQDERRAELRDYMDALKSRRAEDGTSLVQFPKEFHALVQKLLADKLDEYESMRGWLPGHARQPPEADTLSFASEDPRVREGLAQIQKLDEKLMAKAAHAAIVAREAFPERWQRQQDRKAVAEQRRLEDAIHRERRRQQRAARLQQALGDPSWASDDEAKENEDGCFSRQGLYASLAPEQEELVEAILAQDDAELMNNNPFEYTTAVEVEGVGPVSLAEIDSKLSQYLAEHQWDEQGNLADCRSASQLATDAAASNPTPPAIVIPASLTPCPNKLNLPATVSPALWRPAKDATSPSLAADRPGGMHSPANHAKPSSSIAQSSTSTNRGQPDYLREARMLRELAARGVELDAAIRALRTSELPPPLLPDQMAALVADCRRQLEALQASPAADGAQAELSA</sequence>
<protein>
    <recommendedName>
        <fullName evidence="4">Fibrous sheath-interacting protein 1</fullName>
    </recommendedName>
</protein>
<feature type="compositionally biased region" description="Polar residues" evidence="1">
    <location>
        <begin position="167"/>
        <end position="177"/>
    </location>
</feature>
<dbReference type="AlphaFoldDB" id="A0AAW1R8B9"/>
<proteinExistence type="predicted"/>
<feature type="compositionally biased region" description="Basic and acidic residues" evidence="1">
    <location>
        <begin position="147"/>
        <end position="166"/>
    </location>
</feature>
<evidence type="ECO:0000313" key="3">
    <source>
        <dbReference type="Proteomes" id="UP001489004"/>
    </source>
</evidence>
<feature type="region of interest" description="Disordered" evidence="1">
    <location>
        <begin position="1"/>
        <end position="61"/>
    </location>
</feature>
<feature type="compositionally biased region" description="Low complexity" evidence="1">
    <location>
        <begin position="490"/>
        <end position="499"/>
    </location>
</feature>
<keyword evidence="3" id="KW-1185">Reference proteome</keyword>
<evidence type="ECO:0000313" key="2">
    <source>
        <dbReference type="EMBL" id="KAK9830024.1"/>
    </source>
</evidence>
<feature type="region of interest" description="Disordered" evidence="1">
    <location>
        <begin position="318"/>
        <end position="339"/>
    </location>
</feature>
<dbReference type="Proteomes" id="UP001489004">
    <property type="component" value="Unassembled WGS sequence"/>
</dbReference>
<evidence type="ECO:0008006" key="4">
    <source>
        <dbReference type="Google" id="ProtNLM"/>
    </source>
</evidence>
<accession>A0AAW1R8B9</accession>
<feature type="region of interest" description="Disordered" evidence="1">
    <location>
        <begin position="467"/>
        <end position="504"/>
    </location>
</feature>